<reference evidence="1 2" key="1">
    <citation type="submission" date="2021-05" db="EMBL/GenBank/DDBJ databases">
        <title>Novel Bacillus species.</title>
        <authorList>
            <person name="Liu G."/>
        </authorList>
    </citation>
    <scope>NUCLEOTIDE SEQUENCE [LARGE SCALE GENOMIC DNA]</scope>
    <source>
        <strain evidence="1 2">FJAT-49732</strain>
    </source>
</reference>
<accession>A0A942TID1</accession>
<organism evidence="1 2">
    <name type="scientific">Lederbergia citrisecunda</name>
    <dbReference type="NCBI Taxonomy" id="2833583"/>
    <lineage>
        <taxon>Bacteria</taxon>
        <taxon>Bacillati</taxon>
        <taxon>Bacillota</taxon>
        <taxon>Bacilli</taxon>
        <taxon>Bacillales</taxon>
        <taxon>Bacillaceae</taxon>
        <taxon>Lederbergia</taxon>
    </lineage>
</organism>
<name>A0A942TID1_9BACI</name>
<dbReference type="RefSeq" id="WP_213109330.1">
    <property type="nucleotide sequence ID" value="NZ_JAGYPJ010000001.1"/>
</dbReference>
<protein>
    <submittedName>
        <fullName evidence="1">Uncharacterized protein</fullName>
    </submittedName>
</protein>
<proteinExistence type="predicted"/>
<keyword evidence="2" id="KW-1185">Reference proteome</keyword>
<dbReference type="EMBL" id="JAGYPJ010000001">
    <property type="protein sequence ID" value="MBS4198585.1"/>
    <property type="molecule type" value="Genomic_DNA"/>
</dbReference>
<dbReference type="Proteomes" id="UP000682713">
    <property type="component" value="Unassembled WGS sequence"/>
</dbReference>
<comment type="caution">
    <text evidence="1">The sequence shown here is derived from an EMBL/GenBank/DDBJ whole genome shotgun (WGS) entry which is preliminary data.</text>
</comment>
<gene>
    <name evidence="1" type="ORF">KHA93_02840</name>
</gene>
<evidence type="ECO:0000313" key="1">
    <source>
        <dbReference type="EMBL" id="MBS4198585.1"/>
    </source>
</evidence>
<sequence length="45" mass="5026">MIIKARDWNVLSKSEKSLLVFGAFMNSLGNNIRRELKKASSAATE</sequence>
<dbReference type="AlphaFoldDB" id="A0A942TID1"/>
<evidence type="ECO:0000313" key="2">
    <source>
        <dbReference type="Proteomes" id="UP000682713"/>
    </source>
</evidence>